<reference evidence="7 8" key="1">
    <citation type="submission" date="2024-09" db="EMBL/GenBank/DDBJ databases">
        <authorList>
            <person name="Sun Q."/>
            <person name="Mori K."/>
        </authorList>
    </citation>
    <scope>NUCLEOTIDE SEQUENCE [LARGE SCALE GENOMIC DNA]</scope>
    <source>
        <strain evidence="7 8">TBRC 2205</strain>
    </source>
</reference>
<dbReference type="InterPro" id="IPR018114">
    <property type="entry name" value="TRYPSIN_HIS"/>
</dbReference>
<keyword evidence="5" id="KW-0732">Signal</keyword>
<dbReference type="SMART" id="SM00020">
    <property type="entry name" value="Tryp_SPc"/>
    <property type="match status" value="1"/>
</dbReference>
<evidence type="ECO:0000256" key="1">
    <source>
        <dbReference type="ARBA" id="ARBA00007664"/>
    </source>
</evidence>
<dbReference type="InterPro" id="IPR043504">
    <property type="entry name" value="Peptidase_S1_PA_chymotrypsin"/>
</dbReference>
<evidence type="ECO:0000256" key="2">
    <source>
        <dbReference type="ARBA" id="ARBA00023157"/>
    </source>
</evidence>
<evidence type="ECO:0000256" key="5">
    <source>
        <dbReference type="SAM" id="SignalP"/>
    </source>
</evidence>
<gene>
    <name evidence="7" type="ORF">ACFFHU_26795</name>
</gene>
<keyword evidence="7" id="KW-0378">Hydrolase</keyword>
<feature type="region of interest" description="Disordered" evidence="3">
    <location>
        <begin position="187"/>
        <end position="208"/>
    </location>
</feature>
<comment type="caution">
    <text evidence="7">The sequence shown here is derived from an EMBL/GenBank/DDBJ whole genome shotgun (WGS) entry which is preliminary data.</text>
</comment>
<dbReference type="SUPFAM" id="SSF50494">
    <property type="entry name" value="Trypsin-like serine proteases"/>
    <property type="match status" value="1"/>
</dbReference>
<evidence type="ECO:0000313" key="8">
    <source>
        <dbReference type="Proteomes" id="UP001589894"/>
    </source>
</evidence>
<protein>
    <submittedName>
        <fullName evidence="7">Trypsin-like serine protease</fullName>
        <ecNumber evidence="7">3.4.21.-</ecNumber>
    </submittedName>
</protein>
<dbReference type="InterPro" id="IPR050430">
    <property type="entry name" value="Peptidase_S1"/>
</dbReference>
<dbReference type="Pfam" id="PF00089">
    <property type="entry name" value="Trypsin"/>
    <property type="match status" value="1"/>
</dbReference>
<dbReference type="InterPro" id="IPR009003">
    <property type="entry name" value="Peptidase_S1_PA"/>
</dbReference>
<dbReference type="PANTHER" id="PTHR24276:SF98">
    <property type="entry name" value="FI18310P1-RELATED"/>
    <property type="match status" value="1"/>
</dbReference>
<dbReference type="Proteomes" id="UP001589894">
    <property type="component" value="Unassembled WGS sequence"/>
</dbReference>
<keyword evidence="4" id="KW-1133">Transmembrane helix</keyword>
<keyword evidence="4" id="KW-0812">Transmembrane</keyword>
<dbReference type="EMBL" id="JBHLUE010000026">
    <property type="protein sequence ID" value="MFC0567734.1"/>
    <property type="molecule type" value="Genomic_DNA"/>
</dbReference>
<dbReference type="InterPro" id="IPR001314">
    <property type="entry name" value="Peptidase_S1A"/>
</dbReference>
<dbReference type="PANTHER" id="PTHR24276">
    <property type="entry name" value="POLYSERASE-RELATED"/>
    <property type="match status" value="1"/>
</dbReference>
<sequence>MRIFHRFAVLLFVAAVPGPATARPAHAIAHGQNAGDGAYRFSALLTMTGLPTAEGGSRDSSCSGALVAPRWVITAGHCFRDAAGRRVSRPVADRTVATIGRADLTGSGGHRVEVVAVRQAGIADVALAELASAITDIEPLRVAAAPPAVGEVVRLTGYGLTLDGTPADRLQTGQFVVEAVGDTVVETSGRAPRRDTSPCPHDSGGPYFRQRSNAAPVLVAVVSTGPGCPHPGPESSARTDNLHGWITRTVADEGAGRGRRALLVAGLAGLPALAALLATLLLARRRRAAMPRRGVRRDLSRRPPVRPSR</sequence>
<dbReference type="EC" id="3.4.21.-" evidence="7"/>
<evidence type="ECO:0000259" key="6">
    <source>
        <dbReference type="PROSITE" id="PS50240"/>
    </source>
</evidence>
<feature type="region of interest" description="Disordered" evidence="3">
    <location>
        <begin position="290"/>
        <end position="309"/>
    </location>
</feature>
<feature type="domain" description="Peptidase S1" evidence="6">
    <location>
        <begin position="28"/>
        <end position="251"/>
    </location>
</feature>
<keyword evidence="4" id="KW-0472">Membrane</keyword>
<dbReference type="GO" id="GO:0016787">
    <property type="term" value="F:hydrolase activity"/>
    <property type="evidence" value="ECO:0007669"/>
    <property type="project" value="UniProtKB-KW"/>
</dbReference>
<name>A0ABV6P3Y3_9ACTN</name>
<feature type="signal peptide" evidence="5">
    <location>
        <begin position="1"/>
        <end position="22"/>
    </location>
</feature>
<keyword evidence="2" id="KW-1015">Disulfide bond</keyword>
<evidence type="ECO:0000256" key="4">
    <source>
        <dbReference type="SAM" id="Phobius"/>
    </source>
</evidence>
<organism evidence="7 8">
    <name type="scientific">Plantactinospora siamensis</name>
    <dbReference type="NCBI Taxonomy" id="555372"/>
    <lineage>
        <taxon>Bacteria</taxon>
        <taxon>Bacillati</taxon>
        <taxon>Actinomycetota</taxon>
        <taxon>Actinomycetes</taxon>
        <taxon>Micromonosporales</taxon>
        <taxon>Micromonosporaceae</taxon>
        <taxon>Plantactinospora</taxon>
    </lineage>
</organism>
<dbReference type="PROSITE" id="PS00134">
    <property type="entry name" value="TRYPSIN_HIS"/>
    <property type="match status" value="1"/>
</dbReference>
<proteinExistence type="inferred from homology"/>
<dbReference type="RefSeq" id="WP_377343070.1">
    <property type="nucleotide sequence ID" value="NZ_JBHLUE010000026.1"/>
</dbReference>
<feature type="transmembrane region" description="Helical" evidence="4">
    <location>
        <begin position="261"/>
        <end position="283"/>
    </location>
</feature>
<accession>A0ABV6P3Y3</accession>
<dbReference type="PRINTS" id="PR00722">
    <property type="entry name" value="CHYMOTRYPSIN"/>
</dbReference>
<comment type="similarity">
    <text evidence="1">Belongs to the peptidase S1 family.</text>
</comment>
<dbReference type="InterPro" id="IPR001254">
    <property type="entry name" value="Trypsin_dom"/>
</dbReference>
<feature type="chain" id="PRO_5047538430" evidence="5">
    <location>
        <begin position="23"/>
        <end position="309"/>
    </location>
</feature>
<keyword evidence="8" id="KW-1185">Reference proteome</keyword>
<dbReference type="PROSITE" id="PS50240">
    <property type="entry name" value="TRYPSIN_DOM"/>
    <property type="match status" value="1"/>
</dbReference>
<evidence type="ECO:0000256" key="3">
    <source>
        <dbReference type="SAM" id="MobiDB-lite"/>
    </source>
</evidence>
<dbReference type="Gene3D" id="2.40.10.10">
    <property type="entry name" value="Trypsin-like serine proteases"/>
    <property type="match status" value="1"/>
</dbReference>
<evidence type="ECO:0000313" key="7">
    <source>
        <dbReference type="EMBL" id="MFC0567734.1"/>
    </source>
</evidence>